<dbReference type="PANTHER" id="PTHR32322:SF2">
    <property type="entry name" value="EAMA DOMAIN-CONTAINING PROTEIN"/>
    <property type="match status" value="1"/>
</dbReference>
<proteinExistence type="inferred from homology"/>
<dbReference type="Pfam" id="PF00892">
    <property type="entry name" value="EamA"/>
    <property type="match status" value="2"/>
</dbReference>
<dbReference type="PATRIC" id="fig|391937.3.peg.2765"/>
<comment type="subcellular location">
    <subcellularLocation>
        <location evidence="1">Membrane</location>
        <topology evidence="1">Multi-pass membrane protein</topology>
    </subcellularLocation>
</comment>
<reference evidence="8 9" key="1">
    <citation type="journal article" date="2012" name="J. Bacteriol.">
        <title>Genome Sequence of Nitratireductor pacificus Type Strain pht-3B.</title>
        <authorList>
            <person name="Lai Q."/>
            <person name="Li G."/>
            <person name="Shao Z."/>
        </authorList>
    </citation>
    <scope>NUCLEOTIDE SEQUENCE [LARGE SCALE GENOMIC DNA]</scope>
    <source>
        <strain evidence="9">pht-3B</strain>
    </source>
</reference>
<dbReference type="AlphaFoldDB" id="K2N2B8"/>
<feature type="transmembrane region" description="Helical" evidence="6">
    <location>
        <begin position="280"/>
        <end position="296"/>
    </location>
</feature>
<keyword evidence="4 6" id="KW-1133">Transmembrane helix</keyword>
<feature type="transmembrane region" description="Helical" evidence="6">
    <location>
        <begin position="194"/>
        <end position="214"/>
    </location>
</feature>
<dbReference type="Proteomes" id="UP000006786">
    <property type="component" value="Unassembled WGS sequence"/>
</dbReference>
<dbReference type="InterPro" id="IPR000620">
    <property type="entry name" value="EamA_dom"/>
</dbReference>
<sequence length="306" mass="32933">MSVVAANGGRHDAIDTFAATTMVCLCFFWGLNQVAIKVANTGYDPIFMVFSRSALAAVLVFLWCRYRGIRLFEKDGTLIPGIVAGVLFGLEFACLFVAMEYTSAARGALMLNAMPFWVLIGGHFLLGEKISVVKFLGLLLAFTGVALVFSDGLSLPGPDALIGDVLCLVGGVLWAATTIVIKQSRLTDASAEKTLLYQLTVSGLMAGLFLPFVGPLLRDVSWLATGAFLYQAVFVVAFTYGLWFWLMRRYPASGLSSFAFLTPAFGVLSGALFLGEPLTLKIVLALFLIGLGLVVVNRPHRRVVPG</sequence>
<evidence type="ECO:0000313" key="8">
    <source>
        <dbReference type="EMBL" id="EKF18408.1"/>
    </source>
</evidence>
<organism evidence="8 9">
    <name type="scientific">Nitratireductor pacificus pht-3B</name>
    <dbReference type="NCBI Taxonomy" id="391937"/>
    <lineage>
        <taxon>Bacteria</taxon>
        <taxon>Pseudomonadati</taxon>
        <taxon>Pseudomonadota</taxon>
        <taxon>Alphaproteobacteria</taxon>
        <taxon>Hyphomicrobiales</taxon>
        <taxon>Phyllobacteriaceae</taxon>
        <taxon>Nitratireductor</taxon>
    </lineage>
</organism>
<feature type="transmembrane region" description="Helical" evidence="6">
    <location>
        <begin position="78"/>
        <end position="98"/>
    </location>
</feature>
<evidence type="ECO:0000256" key="1">
    <source>
        <dbReference type="ARBA" id="ARBA00004141"/>
    </source>
</evidence>
<name>K2N2B8_9HYPH</name>
<feature type="transmembrane region" description="Helical" evidence="6">
    <location>
        <begin position="104"/>
        <end position="125"/>
    </location>
</feature>
<protein>
    <recommendedName>
        <fullName evidence="7">EamA domain-containing protein</fullName>
    </recommendedName>
</protein>
<accession>K2N2B8</accession>
<feature type="transmembrane region" description="Helical" evidence="6">
    <location>
        <begin position="161"/>
        <end position="182"/>
    </location>
</feature>
<comment type="similarity">
    <text evidence="2">Belongs to the EamA transporter family.</text>
</comment>
<dbReference type="Gene3D" id="1.10.3730.20">
    <property type="match status" value="1"/>
</dbReference>
<dbReference type="EMBL" id="AMRM01000014">
    <property type="protein sequence ID" value="EKF18408.1"/>
    <property type="molecule type" value="Genomic_DNA"/>
</dbReference>
<evidence type="ECO:0000256" key="3">
    <source>
        <dbReference type="ARBA" id="ARBA00022692"/>
    </source>
</evidence>
<feature type="transmembrane region" description="Helical" evidence="6">
    <location>
        <begin position="46"/>
        <end position="66"/>
    </location>
</feature>
<keyword evidence="3 6" id="KW-0812">Transmembrane</keyword>
<evidence type="ECO:0000259" key="7">
    <source>
        <dbReference type="Pfam" id="PF00892"/>
    </source>
</evidence>
<dbReference type="GO" id="GO:0016020">
    <property type="term" value="C:membrane"/>
    <property type="evidence" value="ECO:0007669"/>
    <property type="project" value="UniProtKB-SubCell"/>
</dbReference>
<dbReference type="InterPro" id="IPR037185">
    <property type="entry name" value="EmrE-like"/>
</dbReference>
<gene>
    <name evidence="8" type="ORF">NA2_13465</name>
</gene>
<feature type="transmembrane region" description="Helical" evidence="6">
    <location>
        <begin position="255"/>
        <end position="274"/>
    </location>
</feature>
<feature type="transmembrane region" description="Helical" evidence="6">
    <location>
        <begin position="220"/>
        <end position="243"/>
    </location>
</feature>
<evidence type="ECO:0000256" key="4">
    <source>
        <dbReference type="ARBA" id="ARBA00022989"/>
    </source>
</evidence>
<feature type="domain" description="EamA" evidence="7">
    <location>
        <begin position="18"/>
        <end position="149"/>
    </location>
</feature>
<feature type="transmembrane region" description="Helical" evidence="6">
    <location>
        <begin position="12"/>
        <end position="31"/>
    </location>
</feature>
<dbReference type="PANTHER" id="PTHR32322">
    <property type="entry name" value="INNER MEMBRANE TRANSPORTER"/>
    <property type="match status" value="1"/>
</dbReference>
<evidence type="ECO:0000313" key="9">
    <source>
        <dbReference type="Proteomes" id="UP000006786"/>
    </source>
</evidence>
<evidence type="ECO:0000256" key="6">
    <source>
        <dbReference type="SAM" id="Phobius"/>
    </source>
</evidence>
<evidence type="ECO:0000256" key="5">
    <source>
        <dbReference type="ARBA" id="ARBA00023136"/>
    </source>
</evidence>
<dbReference type="OrthoDB" id="184388at2"/>
<feature type="transmembrane region" description="Helical" evidence="6">
    <location>
        <begin position="132"/>
        <end position="149"/>
    </location>
</feature>
<dbReference type="eggNOG" id="COG0697">
    <property type="taxonomic scope" value="Bacteria"/>
</dbReference>
<feature type="domain" description="EamA" evidence="7">
    <location>
        <begin position="162"/>
        <end position="297"/>
    </location>
</feature>
<keyword evidence="5 6" id="KW-0472">Membrane</keyword>
<comment type="caution">
    <text evidence="8">The sequence shown here is derived from an EMBL/GenBank/DDBJ whole genome shotgun (WGS) entry which is preliminary data.</text>
</comment>
<dbReference type="InterPro" id="IPR050638">
    <property type="entry name" value="AA-Vitamin_Transporters"/>
</dbReference>
<dbReference type="STRING" id="391937.NA2_13465"/>
<keyword evidence="9" id="KW-1185">Reference proteome</keyword>
<dbReference type="SUPFAM" id="SSF103481">
    <property type="entry name" value="Multidrug resistance efflux transporter EmrE"/>
    <property type="match status" value="2"/>
</dbReference>
<dbReference type="RefSeq" id="WP_008597530.1">
    <property type="nucleotide sequence ID" value="NZ_AMRM01000014.1"/>
</dbReference>
<evidence type="ECO:0000256" key="2">
    <source>
        <dbReference type="ARBA" id="ARBA00007362"/>
    </source>
</evidence>